<accession>A0ABR5XWH1</accession>
<reference evidence="1 2" key="1">
    <citation type="submission" date="2015-12" db="EMBL/GenBank/DDBJ databases">
        <title>Genome sequence of Thalassospira xiamenensis MCCC 1A03005.</title>
        <authorList>
            <person name="Lu L."/>
            <person name="Lai Q."/>
            <person name="Shao Z."/>
            <person name="Qian P."/>
        </authorList>
    </citation>
    <scope>NUCLEOTIDE SEQUENCE [LARGE SCALE GENOMIC DNA]</scope>
    <source>
        <strain evidence="1 2">MCCC 1A03005</strain>
    </source>
</reference>
<dbReference type="SUPFAM" id="SSF101386">
    <property type="entry name" value="all-alpha NTP pyrophosphatases"/>
    <property type="match status" value="1"/>
</dbReference>
<dbReference type="EMBL" id="LPXL01000056">
    <property type="protein sequence ID" value="KZC97196.1"/>
    <property type="molecule type" value="Genomic_DNA"/>
</dbReference>
<name>A0ABR5XWH1_9PROT</name>
<sequence>MAWKFPLAWKRKLDAGNAALHRSLDRFVSPGTPVTAFQHELLDILKEECAEVAGRASKATRFGLDETQPGQPDDNAARLGEEIGDVLVMIELVKRHCGVTDASIQVGLERKPRQLRKYMQHIPEGLEL</sequence>
<evidence type="ECO:0000313" key="2">
    <source>
        <dbReference type="Proteomes" id="UP000076167"/>
    </source>
</evidence>
<proteinExistence type="predicted"/>
<evidence type="ECO:0000313" key="1">
    <source>
        <dbReference type="EMBL" id="KZC97196.1"/>
    </source>
</evidence>
<comment type="caution">
    <text evidence="1">The sequence shown here is derived from an EMBL/GenBank/DDBJ whole genome shotgun (WGS) entry which is preliminary data.</text>
</comment>
<gene>
    <name evidence="1" type="ORF">AUP40_04465</name>
</gene>
<organism evidence="1 2">
    <name type="scientific">Thalassospira xiamenensis</name>
    <dbReference type="NCBI Taxonomy" id="220697"/>
    <lineage>
        <taxon>Bacteria</taxon>
        <taxon>Pseudomonadati</taxon>
        <taxon>Pseudomonadota</taxon>
        <taxon>Alphaproteobacteria</taxon>
        <taxon>Rhodospirillales</taxon>
        <taxon>Thalassospiraceae</taxon>
        <taxon>Thalassospira</taxon>
    </lineage>
</organism>
<keyword evidence="2" id="KW-1185">Reference proteome</keyword>
<evidence type="ECO:0008006" key="3">
    <source>
        <dbReference type="Google" id="ProtNLM"/>
    </source>
</evidence>
<dbReference type="Proteomes" id="UP000076167">
    <property type="component" value="Unassembled WGS sequence"/>
</dbReference>
<protein>
    <recommendedName>
        <fullName evidence="3">NTP pyrophosphohydrolase MazG putative catalytic core domain-containing protein</fullName>
    </recommendedName>
</protein>
<dbReference type="RefSeq" id="WP_063092990.1">
    <property type="nucleotide sequence ID" value="NZ_JAINWB010000003.1"/>
</dbReference>